<dbReference type="AlphaFoldDB" id="A0A0F9EDX0"/>
<gene>
    <name evidence="1" type="ORF">LCGC14_2378950</name>
</gene>
<comment type="caution">
    <text evidence="1">The sequence shown here is derived from an EMBL/GenBank/DDBJ whole genome shotgun (WGS) entry which is preliminary data.</text>
</comment>
<feature type="non-terminal residue" evidence="1">
    <location>
        <position position="77"/>
    </location>
</feature>
<dbReference type="EMBL" id="LAZR01035232">
    <property type="protein sequence ID" value="KKL28061.1"/>
    <property type="molecule type" value="Genomic_DNA"/>
</dbReference>
<sequence>MEGVIDASKIIPCRCVASDWEERRKKVMLKLCQLPPMADKMSIDNFRVFPELQEAYEVAKQALDVEQLLWITFMGGN</sequence>
<reference evidence="1" key="1">
    <citation type="journal article" date="2015" name="Nature">
        <title>Complex archaea that bridge the gap between prokaryotes and eukaryotes.</title>
        <authorList>
            <person name="Spang A."/>
            <person name="Saw J.H."/>
            <person name="Jorgensen S.L."/>
            <person name="Zaremba-Niedzwiedzka K."/>
            <person name="Martijn J."/>
            <person name="Lind A.E."/>
            <person name="van Eijk R."/>
            <person name="Schleper C."/>
            <person name="Guy L."/>
            <person name="Ettema T.J."/>
        </authorList>
    </citation>
    <scope>NUCLEOTIDE SEQUENCE</scope>
</reference>
<name>A0A0F9EDX0_9ZZZZ</name>
<organism evidence="1">
    <name type="scientific">marine sediment metagenome</name>
    <dbReference type="NCBI Taxonomy" id="412755"/>
    <lineage>
        <taxon>unclassified sequences</taxon>
        <taxon>metagenomes</taxon>
        <taxon>ecological metagenomes</taxon>
    </lineage>
</organism>
<accession>A0A0F9EDX0</accession>
<proteinExistence type="predicted"/>
<evidence type="ECO:0000313" key="1">
    <source>
        <dbReference type="EMBL" id="KKL28061.1"/>
    </source>
</evidence>
<protein>
    <submittedName>
        <fullName evidence="1">Uncharacterized protein</fullName>
    </submittedName>
</protein>